<evidence type="ECO:0000313" key="1">
    <source>
        <dbReference type="EMBL" id="OOR71596.1"/>
    </source>
</evidence>
<gene>
    <name evidence="1" type="ORF">BLX06_29790</name>
</gene>
<dbReference type="AlphaFoldDB" id="A0A9X6GD13"/>
<comment type="caution">
    <text evidence="1">The sequence shown here is derived from an EMBL/GenBank/DDBJ whole genome shotgun (WGS) entry which is preliminary data.</text>
</comment>
<reference evidence="1 2" key="1">
    <citation type="submission" date="2017-01" db="EMBL/GenBank/DDBJ databases">
        <title>Bacillus cereus isolates.</title>
        <authorList>
            <person name="Beno S.M."/>
        </authorList>
    </citation>
    <scope>NUCLEOTIDE SEQUENCE [LARGE SCALE GENOMIC DNA]</scope>
    <source>
        <strain evidence="1 2">FSL K6-1030</strain>
    </source>
</reference>
<name>A0A9X6GD13_BACCE</name>
<organism evidence="1 2">
    <name type="scientific">Bacillus cereus</name>
    <dbReference type="NCBI Taxonomy" id="1396"/>
    <lineage>
        <taxon>Bacteria</taxon>
        <taxon>Bacillati</taxon>
        <taxon>Bacillota</taxon>
        <taxon>Bacilli</taxon>
        <taxon>Bacillales</taxon>
        <taxon>Bacillaceae</taxon>
        <taxon>Bacillus</taxon>
        <taxon>Bacillus cereus group</taxon>
    </lineage>
</organism>
<dbReference type="EMBL" id="MUAU01000188">
    <property type="protein sequence ID" value="OOR71596.1"/>
    <property type="molecule type" value="Genomic_DNA"/>
</dbReference>
<proteinExistence type="predicted"/>
<accession>A0A9X6GD13</accession>
<dbReference type="Proteomes" id="UP000190641">
    <property type="component" value="Unassembled WGS sequence"/>
</dbReference>
<evidence type="ECO:0000313" key="2">
    <source>
        <dbReference type="Proteomes" id="UP000190641"/>
    </source>
</evidence>
<sequence length="87" mass="10009">MNQLLFGGSKQLLQEIDRKMGILESILQHISGYVVAEIAYEIHQMLLEVTQLLLMLEQDHRMIVLVKGLSLQLLTIQEQYNQIMGVD</sequence>
<protein>
    <submittedName>
        <fullName evidence="1">Uncharacterized protein</fullName>
    </submittedName>
</protein>
<dbReference type="RefSeq" id="WP_078187687.1">
    <property type="nucleotide sequence ID" value="NZ_MUAU01000188.1"/>
</dbReference>